<organism evidence="1 2">
    <name type="scientific">Cellulophaga tyrosinoxydans</name>
    <dbReference type="NCBI Taxonomy" id="504486"/>
    <lineage>
        <taxon>Bacteria</taxon>
        <taxon>Pseudomonadati</taxon>
        <taxon>Bacteroidota</taxon>
        <taxon>Flavobacteriia</taxon>
        <taxon>Flavobacteriales</taxon>
        <taxon>Flavobacteriaceae</taxon>
        <taxon>Cellulophaga</taxon>
    </lineage>
</organism>
<evidence type="ECO:0008006" key="3">
    <source>
        <dbReference type="Google" id="ProtNLM"/>
    </source>
</evidence>
<protein>
    <recommendedName>
        <fullName evidence="3">Lipoprotein</fullName>
    </recommendedName>
</protein>
<dbReference type="OrthoDB" id="1446480at2"/>
<dbReference type="AlphaFoldDB" id="A0A1W1YP18"/>
<keyword evidence="2" id="KW-1185">Reference proteome</keyword>
<gene>
    <name evidence="1" type="ORF">SAMN05660703_0710</name>
</gene>
<dbReference type="RefSeq" id="WP_143312463.1">
    <property type="nucleotide sequence ID" value="NZ_FWXO01000001.1"/>
</dbReference>
<evidence type="ECO:0000313" key="2">
    <source>
        <dbReference type="Proteomes" id="UP000192360"/>
    </source>
</evidence>
<dbReference type="EMBL" id="FWXO01000001">
    <property type="protein sequence ID" value="SMC37883.1"/>
    <property type="molecule type" value="Genomic_DNA"/>
</dbReference>
<sequence length="145" mass="16461">MKSILFSGCMVIFIMACGVNKKEQKSSLLGITYNAESRGVYLNIEVKKATITIMKDRNGENVETLELDLIDWEDICLMVEKSNVENIKRYKSPSENRFSDKAAIANLKIEYEDTSYESNSFDHGNPPEQLKELIEKILALSETAQ</sequence>
<accession>A0A1W1YP18</accession>
<dbReference type="Proteomes" id="UP000192360">
    <property type="component" value="Unassembled WGS sequence"/>
</dbReference>
<proteinExistence type="predicted"/>
<dbReference type="STRING" id="504486.SAMN05660703_0710"/>
<name>A0A1W1YP18_9FLAO</name>
<reference evidence="1 2" key="1">
    <citation type="submission" date="2017-04" db="EMBL/GenBank/DDBJ databases">
        <authorList>
            <person name="Afonso C.L."/>
            <person name="Miller P.J."/>
            <person name="Scott M.A."/>
            <person name="Spackman E."/>
            <person name="Goraichik I."/>
            <person name="Dimitrov K.M."/>
            <person name="Suarez D.L."/>
            <person name="Swayne D.E."/>
        </authorList>
    </citation>
    <scope>NUCLEOTIDE SEQUENCE [LARGE SCALE GENOMIC DNA]</scope>
    <source>
        <strain evidence="1 2">DSM 21164</strain>
    </source>
</reference>
<dbReference type="PROSITE" id="PS51257">
    <property type="entry name" value="PROKAR_LIPOPROTEIN"/>
    <property type="match status" value="1"/>
</dbReference>
<evidence type="ECO:0000313" key="1">
    <source>
        <dbReference type="EMBL" id="SMC37883.1"/>
    </source>
</evidence>